<gene>
    <name evidence="2" type="ORF">BHF71_09290</name>
</gene>
<dbReference type="AlphaFoldDB" id="A0A1D2YUB9"/>
<dbReference type="Gene3D" id="6.10.250.2540">
    <property type="match status" value="2"/>
</dbReference>
<reference evidence="2 3" key="1">
    <citation type="submission" date="2016-09" db="EMBL/GenBank/DDBJ databases">
        <title>Draft genome sequence for the type strain of Vulcanibacillus modesticaldus BR, a strictly anaerobic, moderately thermophilic, and nitrate-reducing bacterium from deep sea-hydrothermal vents of the Mid-Atlantic Ridge.</title>
        <authorList>
            <person name="Abin C.A."/>
            <person name="Hollibaugh J.T."/>
        </authorList>
    </citation>
    <scope>NUCLEOTIDE SEQUENCE [LARGE SCALE GENOMIC DNA]</scope>
    <source>
        <strain evidence="2 3">BR</strain>
    </source>
</reference>
<comment type="caution">
    <text evidence="2">The sequence shown here is derived from an EMBL/GenBank/DDBJ whole genome shotgun (WGS) entry which is preliminary data.</text>
</comment>
<protein>
    <recommendedName>
        <fullName evidence="4">t-SNARE coiled-coil homology domain-containing protein</fullName>
    </recommendedName>
</protein>
<evidence type="ECO:0000313" key="2">
    <source>
        <dbReference type="EMBL" id="OEF99263.1"/>
    </source>
</evidence>
<feature type="coiled-coil region" evidence="1">
    <location>
        <begin position="48"/>
        <end position="107"/>
    </location>
</feature>
<sequence length="134" mass="15909">MEKGVMDFLLEFRNGITQQFDQINKRFEQIDKRFEQIDKRFEQIDKRFEQIDKRFANVENRLDQHEMMIKQLIDIVGATNKKVDSFIAEQSDKLDKIQKQLDVIASQQTDIELAHQKITKNERDIAKIKALLLG</sequence>
<accession>A0A1D2YUB9</accession>
<evidence type="ECO:0000256" key="1">
    <source>
        <dbReference type="SAM" id="Coils"/>
    </source>
</evidence>
<evidence type="ECO:0000313" key="3">
    <source>
        <dbReference type="Proteomes" id="UP000243739"/>
    </source>
</evidence>
<name>A0A1D2YUB9_9BACI</name>
<keyword evidence="1" id="KW-0175">Coiled coil</keyword>
<dbReference type="RefSeq" id="WP_069656860.1">
    <property type="nucleotide sequence ID" value="NZ_MIJF01000026.1"/>
</dbReference>
<evidence type="ECO:0008006" key="4">
    <source>
        <dbReference type="Google" id="ProtNLM"/>
    </source>
</evidence>
<proteinExistence type="predicted"/>
<dbReference type="EMBL" id="MIJF01000026">
    <property type="protein sequence ID" value="OEF99263.1"/>
    <property type="molecule type" value="Genomic_DNA"/>
</dbReference>
<keyword evidence="3" id="KW-1185">Reference proteome</keyword>
<dbReference type="Proteomes" id="UP000243739">
    <property type="component" value="Unassembled WGS sequence"/>
</dbReference>
<dbReference type="STRING" id="337097.BHF71_09290"/>
<organism evidence="2 3">
    <name type="scientific">Vulcanibacillus modesticaldus</name>
    <dbReference type="NCBI Taxonomy" id="337097"/>
    <lineage>
        <taxon>Bacteria</taxon>
        <taxon>Bacillati</taxon>
        <taxon>Bacillota</taxon>
        <taxon>Bacilli</taxon>
        <taxon>Bacillales</taxon>
        <taxon>Bacillaceae</taxon>
        <taxon>Vulcanibacillus</taxon>
    </lineage>
</organism>
<dbReference type="SUPFAM" id="SSF57997">
    <property type="entry name" value="Tropomyosin"/>
    <property type="match status" value="1"/>
</dbReference>